<accession>A0AAV4ST06</accession>
<name>A0AAV4ST06_9ARAC</name>
<reference evidence="1 2" key="1">
    <citation type="submission" date="2021-06" db="EMBL/GenBank/DDBJ databases">
        <title>Caerostris darwini draft genome.</title>
        <authorList>
            <person name="Kono N."/>
            <person name="Arakawa K."/>
        </authorList>
    </citation>
    <scope>NUCLEOTIDE SEQUENCE [LARGE SCALE GENOMIC DNA]</scope>
</reference>
<evidence type="ECO:0000313" key="1">
    <source>
        <dbReference type="EMBL" id="GIY37144.1"/>
    </source>
</evidence>
<dbReference type="AlphaFoldDB" id="A0AAV4ST06"/>
<dbReference type="Proteomes" id="UP001054837">
    <property type="component" value="Unassembled WGS sequence"/>
</dbReference>
<dbReference type="EMBL" id="BPLQ01008411">
    <property type="protein sequence ID" value="GIY37144.1"/>
    <property type="molecule type" value="Genomic_DNA"/>
</dbReference>
<protein>
    <submittedName>
        <fullName evidence="1">Uncharacterized protein</fullName>
    </submittedName>
</protein>
<sequence length="104" mass="11539">MKNKEREERRPVLKTGCSSDLSLLSLPARAHGWEVTSRSHVIPLSSSGTPKQESSIQLLRLIINRKALLRAGFADDFSCVPMLKNMCSTTLGYACENGFKCARK</sequence>
<organism evidence="1 2">
    <name type="scientific">Caerostris darwini</name>
    <dbReference type="NCBI Taxonomy" id="1538125"/>
    <lineage>
        <taxon>Eukaryota</taxon>
        <taxon>Metazoa</taxon>
        <taxon>Ecdysozoa</taxon>
        <taxon>Arthropoda</taxon>
        <taxon>Chelicerata</taxon>
        <taxon>Arachnida</taxon>
        <taxon>Araneae</taxon>
        <taxon>Araneomorphae</taxon>
        <taxon>Entelegynae</taxon>
        <taxon>Araneoidea</taxon>
        <taxon>Araneidae</taxon>
        <taxon>Caerostris</taxon>
    </lineage>
</organism>
<evidence type="ECO:0000313" key="2">
    <source>
        <dbReference type="Proteomes" id="UP001054837"/>
    </source>
</evidence>
<gene>
    <name evidence="1" type="ORF">CDAR_521561</name>
</gene>
<proteinExistence type="predicted"/>
<keyword evidence="2" id="KW-1185">Reference proteome</keyword>
<comment type="caution">
    <text evidence="1">The sequence shown here is derived from an EMBL/GenBank/DDBJ whole genome shotgun (WGS) entry which is preliminary data.</text>
</comment>